<dbReference type="InterPro" id="IPR001789">
    <property type="entry name" value="Sig_transdc_resp-reg_receiver"/>
</dbReference>
<name>A0ABY5S012_9HYPH</name>
<gene>
    <name evidence="3" type="ORF">HPT29_027775</name>
</gene>
<feature type="domain" description="Response regulatory" evidence="2">
    <location>
        <begin position="37"/>
        <end position="147"/>
    </location>
</feature>
<evidence type="ECO:0000313" key="3">
    <source>
        <dbReference type="EMBL" id="UVF22618.1"/>
    </source>
</evidence>
<dbReference type="Proteomes" id="UP001017257">
    <property type="component" value="Plasmid pR24_2"/>
</dbReference>
<reference evidence="3" key="1">
    <citation type="submission" date="2022-08" db="EMBL/GenBank/DDBJ databases">
        <title>Microvirga terrae sp. nov., isolated from soil.</title>
        <authorList>
            <person name="Kim K.H."/>
            <person name="Seo Y.L."/>
            <person name="Kim J.M."/>
            <person name="Lee J.K."/>
            <person name="Han D.M."/>
            <person name="Jeon C.O."/>
        </authorList>
    </citation>
    <scope>NUCLEOTIDE SEQUENCE</scope>
    <source>
        <strain evidence="3">R24</strain>
        <plasmid evidence="3">pR24_2</plasmid>
    </source>
</reference>
<dbReference type="SUPFAM" id="SSF52172">
    <property type="entry name" value="CheY-like"/>
    <property type="match status" value="1"/>
</dbReference>
<dbReference type="PROSITE" id="PS50110">
    <property type="entry name" value="RESPONSE_REGULATORY"/>
    <property type="match status" value="1"/>
</dbReference>
<keyword evidence="3" id="KW-0614">Plasmid</keyword>
<sequence>MSTATIHYSFGNAELVRPVIGNSSVRIPLARHPLRGLILVVETDAAFRNGLAKVLREAGYEVLTATTGEQAFHLLRDRQHPIAWLYTRADLPSLIDGWILADQYRDNHPDRPAVIAASEARLSARGDLVLNQPTVVAAIAAIRRIARSVQVEEPLGPAGAALQNLAA</sequence>
<dbReference type="InterPro" id="IPR011006">
    <property type="entry name" value="CheY-like_superfamily"/>
</dbReference>
<dbReference type="RefSeq" id="WP_173949758.1">
    <property type="nucleotide sequence ID" value="NZ_CP102847.1"/>
</dbReference>
<organism evidence="3 4">
    <name type="scientific">Microvirga terrae</name>
    <dbReference type="NCBI Taxonomy" id="2740529"/>
    <lineage>
        <taxon>Bacteria</taxon>
        <taxon>Pseudomonadati</taxon>
        <taxon>Pseudomonadota</taxon>
        <taxon>Alphaproteobacteria</taxon>
        <taxon>Hyphomicrobiales</taxon>
        <taxon>Methylobacteriaceae</taxon>
        <taxon>Microvirga</taxon>
    </lineage>
</organism>
<evidence type="ECO:0000256" key="1">
    <source>
        <dbReference type="PROSITE-ProRule" id="PRU00169"/>
    </source>
</evidence>
<dbReference type="EMBL" id="CP102847">
    <property type="protein sequence ID" value="UVF22618.1"/>
    <property type="molecule type" value="Genomic_DNA"/>
</dbReference>
<accession>A0ABY5S012</accession>
<geneLocation type="plasmid" evidence="3 4">
    <name>pR24_2</name>
</geneLocation>
<comment type="caution">
    <text evidence="1">Lacks conserved residue(s) required for the propagation of feature annotation.</text>
</comment>
<evidence type="ECO:0000313" key="4">
    <source>
        <dbReference type="Proteomes" id="UP001017257"/>
    </source>
</evidence>
<protein>
    <submittedName>
        <fullName evidence="3">Response regulator transcription factor</fullName>
    </submittedName>
</protein>
<evidence type="ECO:0000259" key="2">
    <source>
        <dbReference type="PROSITE" id="PS50110"/>
    </source>
</evidence>
<dbReference type="Gene3D" id="3.40.50.2300">
    <property type="match status" value="1"/>
</dbReference>
<proteinExistence type="predicted"/>
<keyword evidence="4" id="KW-1185">Reference proteome</keyword>